<dbReference type="Proteomes" id="UP000267908">
    <property type="component" value="Unassembled WGS sequence"/>
</dbReference>
<gene>
    <name evidence="3" type="ORF">ALQ08_103667</name>
    <name evidence="2" type="ORF">ALQ28_103478</name>
</gene>
<dbReference type="EMBL" id="RBQG01000067">
    <property type="protein sequence ID" value="RMP17009.1"/>
    <property type="molecule type" value="Genomic_DNA"/>
</dbReference>
<protein>
    <submittedName>
        <fullName evidence="3">Uncharacterized protein</fullName>
    </submittedName>
</protein>
<sequence>MQVADEREHDDGNDGQGDSHRRLRRGLLCLGHGAGFRSVQAWLSSGQGKPLASSRSAHHTDASGDAGATD</sequence>
<feature type="region of interest" description="Disordered" evidence="1">
    <location>
        <begin position="1"/>
        <end position="21"/>
    </location>
</feature>
<evidence type="ECO:0000313" key="4">
    <source>
        <dbReference type="Proteomes" id="UP000267908"/>
    </source>
</evidence>
<reference evidence="4 5" key="1">
    <citation type="submission" date="2018-08" db="EMBL/GenBank/DDBJ databases">
        <title>Recombination of ecologically and evolutionarily significant loci maintains genetic cohesion in the Pseudomonas syringae species complex.</title>
        <authorList>
            <person name="Dillon M."/>
            <person name="Thakur S."/>
            <person name="Almeida R.N.D."/>
            <person name="Weir B.S."/>
            <person name="Guttman D.S."/>
        </authorList>
    </citation>
    <scope>NUCLEOTIDE SEQUENCE [LARGE SCALE GENOMIC DNA]</scope>
    <source>
        <strain evidence="3 5">ICMP 13052</strain>
        <strain evidence="2 4">ICMP 4330</strain>
    </source>
</reference>
<accession>A0A3M4KCR5</accession>
<evidence type="ECO:0000313" key="5">
    <source>
        <dbReference type="Proteomes" id="UP000269044"/>
    </source>
</evidence>
<comment type="caution">
    <text evidence="3">The sequence shown here is derived from an EMBL/GenBank/DDBJ whole genome shotgun (WGS) entry which is preliminary data.</text>
</comment>
<organism evidence="3 5">
    <name type="scientific">Pseudomonas syringae pv. delphinii</name>
    <dbReference type="NCBI Taxonomy" id="192088"/>
    <lineage>
        <taxon>Bacteria</taxon>
        <taxon>Pseudomonadati</taxon>
        <taxon>Pseudomonadota</taxon>
        <taxon>Gammaproteobacteria</taxon>
        <taxon>Pseudomonadales</taxon>
        <taxon>Pseudomonadaceae</taxon>
        <taxon>Pseudomonas</taxon>
    </lineage>
</organism>
<dbReference type="AlphaFoldDB" id="A0A3M4KCR5"/>
<dbReference type="EMBL" id="RBRA01000083">
    <property type="protein sequence ID" value="RMQ26551.1"/>
    <property type="molecule type" value="Genomic_DNA"/>
</dbReference>
<dbReference type="Proteomes" id="UP000269044">
    <property type="component" value="Unassembled WGS sequence"/>
</dbReference>
<proteinExistence type="predicted"/>
<evidence type="ECO:0000313" key="3">
    <source>
        <dbReference type="EMBL" id="RMQ26551.1"/>
    </source>
</evidence>
<feature type="compositionally biased region" description="Basic and acidic residues" evidence="1">
    <location>
        <begin position="1"/>
        <end position="20"/>
    </location>
</feature>
<feature type="region of interest" description="Disordered" evidence="1">
    <location>
        <begin position="43"/>
        <end position="70"/>
    </location>
</feature>
<evidence type="ECO:0000256" key="1">
    <source>
        <dbReference type="SAM" id="MobiDB-lite"/>
    </source>
</evidence>
<evidence type="ECO:0000313" key="2">
    <source>
        <dbReference type="EMBL" id="RMP17009.1"/>
    </source>
</evidence>
<name>A0A3M4KCR5_9PSED</name>